<comment type="caution">
    <text evidence="1">The sequence shown here is derived from an EMBL/GenBank/DDBJ whole genome shotgun (WGS) entry which is preliminary data.</text>
</comment>
<dbReference type="Proteomes" id="UP000276133">
    <property type="component" value="Unassembled WGS sequence"/>
</dbReference>
<name>A0A3M7SI69_BRAPC</name>
<proteinExistence type="predicted"/>
<dbReference type="AlphaFoldDB" id="A0A3M7SI69"/>
<evidence type="ECO:0000313" key="1">
    <source>
        <dbReference type="EMBL" id="RNA35441.1"/>
    </source>
</evidence>
<evidence type="ECO:0000313" key="2">
    <source>
        <dbReference type="Proteomes" id="UP000276133"/>
    </source>
</evidence>
<sequence>MLQIRFLDLKIFGNPHWFFQIHFKLFFSAWLLKYDEKLISDTETYTVLKKLNFLFFESILLFYSASLLEYDAIIFINKKEISHKKI</sequence>
<organism evidence="1 2">
    <name type="scientific">Brachionus plicatilis</name>
    <name type="common">Marine rotifer</name>
    <name type="synonym">Brachionus muelleri</name>
    <dbReference type="NCBI Taxonomy" id="10195"/>
    <lineage>
        <taxon>Eukaryota</taxon>
        <taxon>Metazoa</taxon>
        <taxon>Spiralia</taxon>
        <taxon>Gnathifera</taxon>
        <taxon>Rotifera</taxon>
        <taxon>Eurotatoria</taxon>
        <taxon>Monogononta</taxon>
        <taxon>Pseudotrocha</taxon>
        <taxon>Ploima</taxon>
        <taxon>Brachionidae</taxon>
        <taxon>Brachionus</taxon>
    </lineage>
</organism>
<accession>A0A3M7SI69</accession>
<dbReference type="EMBL" id="REGN01001324">
    <property type="protein sequence ID" value="RNA35441.1"/>
    <property type="molecule type" value="Genomic_DNA"/>
</dbReference>
<reference evidence="1 2" key="1">
    <citation type="journal article" date="2018" name="Sci. Rep.">
        <title>Genomic signatures of local adaptation to the degree of environmental predictability in rotifers.</title>
        <authorList>
            <person name="Franch-Gras L."/>
            <person name="Hahn C."/>
            <person name="Garcia-Roger E.M."/>
            <person name="Carmona M.J."/>
            <person name="Serra M."/>
            <person name="Gomez A."/>
        </authorList>
    </citation>
    <scope>NUCLEOTIDE SEQUENCE [LARGE SCALE GENOMIC DNA]</scope>
    <source>
        <strain evidence="1">HYR1</strain>
    </source>
</reference>
<protein>
    <submittedName>
        <fullName evidence="1">Uncharacterized protein</fullName>
    </submittedName>
</protein>
<keyword evidence="2" id="KW-1185">Reference proteome</keyword>
<gene>
    <name evidence="1" type="ORF">BpHYR1_013537</name>
</gene>